<organism evidence="2 3">
    <name type="scientific">Phocaeicola vulgatus</name>
    <name type="common">Bacteroides vulgatus</name>
    <dbReference type="NCBI Taxonomy" id="821"/>
    <lineage>
        <taxon>Bacteria</taxon>
        <taxon>Pseudomonadati</taxon>
        <taxon>Bacteroidota</taxon>
        <taxon>Bacteroidia</taxon>
        <taxon>Bacteroidales</taxon>
        <taxon>Bacteroidaceae</taxon>
        <taxon>Phocaeicola</taxon>
    </lineage>
</organism>
<protein>
    <recommendedName>
        <fullName evidence="4">Transmembrane protein</fullName>
    </recommendedName>
</protein>
<evidence type="ECO:0000313" key="2">
    <source>
        <dbReference type="EMBL" id="TSE50000.1"/>
    </source>
</evidence>
<comment type="caution">
    <text evidence="2">The sequence shown here is derived from an EMBL/GenBank/DDBJ whole genome shotgun (WGS) entry which is preliminary data.</text>
</comment>
<dbReference type="AlphaFoldDB" id="A0A663A569"/>
<accession>A0A663A569</accession>
<reference evidence="2 3" key="1">
    <citation type="journal article" date="2019" name="Nat. Commun.">
        <title>Gram positive-like bacteriocins with broad spectrum anti-Bacteroidales activity encoded on mobile elements of the human gut microbiota.</title>
        <authorList>
            <person name="Bechon N."/>
            <person name="Coyne M.J.Jr."/>
            <person name="Laclare-Mceneany V."/>
            <person name="Chatzidaki-Livanis M."/>
            <person name="Ghigo J.-M."/>
            <person name="Comstock L.E."/>
        </authorList>
    </citation>
    <scope>NUCLEOTIDE SEQUENCE [LARGE SCALE GENOMIC DNA]</scope>
    <source>
        <strain evidence="2 3">CL01T12C17</strain>
    </source>
</reference>
<sequence length="125" mass="15023">MDQNIHIQQHIQRIYISTFFILCIKQRLVKSCLCHSCVPVNIKSFGNQYGFQLIRHRTIIRSYKHITADMLLPFNSINIKKQTKFLHLTGNYLISPPYMYRYVIYRQIHLAFPFFYIVGCLFIKF</sequence>
<keyword evidence="1" id="KW-0812">Transmembrane</keyword>
<evidence type="ECO:0008006" key="4">
    <source>
        <dbReference type="Google" id="ProtNLM"/>
    </source>
</evidence>
<feature type="transmembrane region" description="Helical" evidence="1">
    <location>
        <begin position="103"/>
        <end position="123"/>
    </location>
</feature>
<evidence type="ECO:0000256" key="1">
    <source>
        <dbReference type="SAM" id="Phobius"/>
    </source>
</evidence>
<proteinExistence type="predicted"/>
<keyword evidence="1" id="KW-1133">Transmembrane helix</keyword>
<dbReference type="EMBL" id="RWHZ01000006">
    <property type="protein sequence ID" value="TSE50000.1"/>
    <property type="molecule type" value="Genomic_DNA"/>
</dbReference>
<evidence type="ECO:0000313" key="3">
    <source>
        <dbReference type="Proteomes" id="UP000408523"/>
    </source>
</evidence>
<dbReference type="Proteomes" id="UP000408523">
    <property type="component" value="Unassembled WGS sequence"/>
</dbReference>
<gene>
    <name evidence="2" type="ORF">EH214_00846</name>
</gene>
<name>A0A663A569_PHOVU</name>
<keyword evidence="1" id="KW-0472">Membrane</keyword>